<accession>A0A9P5H7H7</accession>
<keyword evidence="2" id="KW-1185">Reference proteome</keyword>
<proteinExistence type="predicted"/>
<evidence type="ECO:0000313" key="1">
    <source>
        <dbReference type="EMBL" id="KAF7547242.1"/>
    </source>
</evidence>
<dbReference type="Proteomes" id="UP000722485">
    <property type="component" value="Unassembled WGS sequence"/>
</dbReference>
<reference evidence="1" key="1">
    <citation type="submission" date="2020-03" db="EMBL/GenBank/DDBJ databases">
        <title>Draft Genome Sequence of Cylindrodendrum hubeiense.</title>
        <authorList>
            <person name="Buettner E."/>
            <person name="Kellner H."/>
        </authorList>
    </citation>
    <scope>NUCLEOTIDE SEQUENCE</scope>
    <source>
        <strain evidence="1">IHI 201604</strain>
    </source>
</reference>
<organism evidence="1 2">
    <name type="scientific">Cylindrodendrum hubeiense</name>
    <dbReference type="NCBI Taxonomy" id="595255"/>
    <lineage>
        <taxon>Eukaryota</taxon>
        <taxon>Fungi</taxon>
        <taxon>Dikarya</taxon>
        <taxon>Ascomycota</taxon>
        <taxon>Pezizomycotina</taxon>
        <taxon>Sordariomycetes</taxon>
        <taxon>Hypocreomycetidae</taxon>
        <taxon>Hypocreales</taxon>
        <taxon>Nectriaceae</taxon>
        <taxon>Cylindrodendrum</taxon>
    </lineage>
</organism>
<dbReference type="EMBL" id="JAANBB010000184">
    <property type="protein sequence ID" value="KAF7547242.1"/>
    <property type="molecule type" value="Genomic_DNA"/>
</dbReference>
<protein>
    <submittedName>
        <fullName evidence="1">Uncharacterized protein</fullName>
    </submittedName>
</protein>
<evidence type="ECO:0000313" key="2">
    <source>
        <dbReference type="Proteomes" id="UP000722485"/>
    </source>
</evidence>
<dbReference type="AlphaFoldDB" id="A0A9P5H7H7"/>
<gene>
    <name evidence="1" type="ORF">G7Z17_g7879</name>
</gene>
<sequence>MQTVFHVRTVLQMPDPFPRSAQALPRPLVPASRLGWIRFSSPTPQLPSVPAGRPLPGFGLGPAIRAGVDIRIRRSAREND</sequence>
<name>A0A9P5H7H7_9HYPO</name>
<comment type="caution">
    <text evidence="1">The sequence shown here is derived from an EMBL/GenBank/DDBJ whole genome shotgun (WGS) entry which is preliminary data.</text>
</comment>